<feature type="modified residue" description="4-aspartylphosphate" evidence="2">
    <location>
        <position position="61"/>
    </location>
</feature>
<gene>
    <name evidence="4" type="ORF">COS61_00120</name>
</gene>
<evidence type="ECO:0000256" key="1">
    <source>
        <dbReference type="ARBA" id="ARBA00022553"/>
    </source>
</evidence>
<comment type="caution">
    <text evidence="4">The sequence shown here is derived from an EMBL/GenBank/DDBJ whole genome shotgun (WGS) entry which is preliminary data.</text>
</comment>
<dbReference type="AlphaFoldDB" id="A0A2M7B6D5"/>
<dbReference type="EMBL" id="PEVJ01000004">
    <property type="protein sequence ID" value="PIU98678.1"/>
    <property type="molecule type" value="Genomic_DNA"/>
</dbReference>
<protein>
    <submittedName>
        <fullName evidence="4">Response regulator</fullName>
    </submittedName>
</protein>
<evidence type="ECO:0000313" key="4">
    <source>
        <dbReference type="EMBL" id="PIU98678.1"/>
    </source>
</evidence>
<evidence type="ECO:0000256" key="2">
    <source>
        <dbReference type="PROSITE-ProRule" id="PRU00169"/>
    </source>
</evidence>
<dbReference type="CDD" id="cd00156">
    <property type="entry name" value="REC"/>
    <property type="match status" value="1"/>
</dbReference>
<dbReference type="PANTHER" id="PTHR44591">
    <property type="entry name" value="STRESS RESPONSE REGULATOR PROTEIN 1"/>
    <property type="match status" value="1"/>
</dbReference>
<dbReference type="SUPFAM" id="SSF52172">
    <property type="entry name" value="CheY-like"/>
    <property type="match status" value="1"/>
</dbReference>
<evidence type="ECO:0000259" key="3">
    <source>
        <dbReference type="PROSITE" id="PS50110"/>
    </source>
</evidence>
<reference evidence="5" key="1">
    <citation type="submission" date="2017-09" db="EMBL/GenBank/DDBJ databases">
        <title>Depth-based differentiation of microbial function through sediment-hosted aquifers and enrichment of novel symbionts in the deep terrestrial subsurface.</title>
        <authorList>
            <person name="Probst A.J."/>
            <person name="Ladd B."/>
            <person name="Jarett J.K."/>
            <person name="Geller-Mcgrath D.E."/>
            <person name="Sieber C.M.K."/>
            <person name="Emerson J.B."/>
            <person name="Anantharaman K."/>
            <person name="Thomas B.C."/>
            <person name="Malmstrom R."/>
            <person name="Stieglmeier M."/>
            <person name="Klingl A."/>
            <person name="Woyke T."/>
            <person name="Ryan C.M."/>
            <person name="Banfield J.F."/>
        </authorList>
    </citation>
    <scope>NUCLEOTIDE SEQUENCE [LARGE SCALE GENOMIC DNA]</scope>
</reference>
<feature type="domain" description="Response regulatory" evidence="3">
    <location>
        <begin position="12"/>
        <end position="128"/>
    </location>
</feature>
<dbReference type="Proteomes" id="UP000228949">
    <property type="component" value="Unassembled WGS sequence"/>
</dbReference>
<sequence>MPNKNNKKIHKKILIVEDDLPTLEAVALEISKKGIHADTALNGEEAIEKIKREKYDLILLDLLLPKKSGFEVIKEVRADAASKNIKIVVFSNLGQNGNVEKAVELGADKYFIKSDISIKDLIDEILKNL</sequence>
<organism evidence="4 5">
    <name type="scientific">Candidatus Wolfebacteria bacterium CG03_land_8_20_14_0_80_40_12</name>
    <dbReference type="NCBI Taxonomy" id="1975069"/>
    <lineage>
        <taxon>Bacteria</taxon>
        <taxon>Candidatus Wolfeibacteriota</taxon>
    </lineage>
</organism>
<keyword evidence="1 2" id="KW-0597">Phosphoprotein</keyword>
<dbReference type="SMART" id="SM00448">
    <property type="entry name" value="REC"/>
    <property type="match status" value="1"/>
</dbReference>
<evidence type="ECO:0000313" key="5">
    <source>
        <dbReference type="Proteomes" id="UP000228949"/>
    </source>
</evidence>
<dbReference type="GO" id="GO:0000160">
    <property type="term" value="P:phosphorelay signal transduction system"/>
    <property type="evidence" value="ECO:0007669"/>
    <property type="project" value="InterPro"/>
</dbReference>
<proteinExistence type="predicted"/>
<dbReference type="PROSITE" id="PS50110">
    <property type="entry name" value="RESPONSE_REGULATORY"/>
    <property type="match status" value="1"/>
</dbReference>
<dbReference type="PANTHER" id="PTHR44591:SF3">
    <property type="entry name" value="RESPONSE REGULATORY DOMAIN-CONTAINING PROTEIN"/>
    <property type="match status" value="1"/>
</dbReference>
<dbReference type="InterPro" id="IPR001789">
    <property type="entry name" value="Sig_transdc_resp-reg_receiver"/>
</dbReference>
<name>A0A2M7B6D5_9BACT</name>
<dbReference type="Pfam" id="PF00072">
    <property type="entry name" value="Response_reg"/>
    <property type="match status" value="1"/>
</dbReference>
<accession>A0A2M7B6D5</accession>
<dbReference type="Gene3D" id="3.40.50.2300">
    <property type="match status" value="1"/>
</dbReference>
<dbReference type="InterPro" id="IPR011006">
    <property type="entry name" value="CheY-like_superfamily"/>
</dbReference>
<dbReference type="InterPro" id="IPR050595">
    <property type="entry name" value="Bact_response_regulator"/>
</dbReference>